<keyword evidence="6 7" id="KW-0472">Membrane</keyword>
<feature type="domain" description="ABC transmembrane type-1" evidence="8">
    <location>
        <begin position="93"/>
        <end position="282"/>
    </location>
</feature>
<accession>A0ABQ4A2K1</accession>
<dbReference type="CDD" id="cd06261">
    <property type="entry name" value="TM_PBP2"/>
    <property type="match status" value="1"/>
</dbReference>
<feature type="transmembrane region" description="Helical" evidence="7">
    <location>
        <begin position="214"/>
        <end position="239"/>
    </location>
</feature>
<comment type="caution">
    <text evidence="9">The sequence shown here is derived from an EMBL/GenBank/DDBJ whole genome shotgun (WGS) entry which is preliminary data.</text>
</comment>
<comment type="similarity">
    <text evidence="7">Belongs to the binding-protein-dependent transport system permease family.</text>
</comment>
<keyword evidence="2 7" id="KW-0813">Transport</keyword>
<comment type="subcellular location">
    <subcellularLocation>
        <location evidence="1 7">Cell membrane</location>
        <topology evidence="1 7">Multi-pass membrane protein</topology>
    </subcellularLocation>
</comment>
<evidence type="ECO:0000256" key="4">
    <source>
        <dbReference type="ARBA" id="ARBA00022692"/>
    </source>
</evidence>
<dbReference type="InterPro" id="IPR000515">
    <property type="entry name" value="MetI-like"/>
</dbReference>
<keyword evidence="10" id="KW-1185">Reference proteome</keyword>
<dbReference type="Pfam" id="PF00528">
    <property type="entry name" value="BPD_transp_1"/>
    <property type="match status" value="1"/>
</dbReference>
<dbReference type="PANTHER" id="PTHR43386">
    <property type="entry name" value="OLIGOPEPTIDE TRANSPORT SYSTEM PERMEASE PROTEIN APPC"/>
    <property type="match status" value="1"/>
</dbReference>
<protein>
    <submittedName>
        <fullName evidence="9">Cytochrome c550</fullName>
    </submittedName>
</protein>
<keyword evidence="5 7" id="KW-1133">Transmembrane helix</keyword>
<dbReference type="InterPro" id="IPR050366">
    <property type="entry name" value="BP-dependent_transpt_permease"/>
</dbReference>
<organism evidence="9 10">
    <name type="scientific">Winogradskya humida</name>
    <dbReference type="NCBI Taxonomy" id="113566"/>
    <lineage>
        <taxon>Bacteria</taxon>
        <taxon>Bacillati</taxon>
        <taxon>Actinomycetota</taxon>
        <taxon>Actinomycetes</taxon>
        <taxon>Micromonosporales</taxon>
        <taxon>Micromonosporaceae</taxon>
        <taxon>Winogradskya</taxon>
    </lineage>
</organism>
<dbReference type="SUPFAM" id="SSF161098">
    <property type="entry name" value="MetI-like"/>
    <property type="match status" value="1"/>
</dbReference>
<reference evidence="9 10" key="1">
    <citation type="submission" date="2021-01" db="EMBL/GenBank/DDBJ databases">
        <title>Whole genome shotgun sequence of Actinoplanes humidus NBRC 14915.</title>
        <authorList>
            <person name="Komaki H."/>
            <person name="Tamura T."/>
        </authorList>
    </citation>
    <scope>NUCLEOTIDE SEQUENCE [LARGE SCALE GENOMIC DNA]</scope>
    <source>
        <strain evidence="9 10">NBRC 14915</strain>
    </source>
</reference>
<evidence type="ECO:0000256" key="6">
    <source>
        <dbReference type="ARBA" id="ARBA00023136"/>
    </source>
</evidence>
<dbReference type="EMBL" id="BOMN01000115">
    <property type="protein sequence ID" value="GIE25090.1"/>
    <property type="molecule type" value="Genomic_DNA"/>
</dbReference>
<evidence type="ECO:0000256" key="3">
    <source>
        <dbReference type="ARBA" id="ARBA00022475"/>
    </source>
</evidence>
<name>A0ABQ4A2K1_9ACTN</name>
<dbReference type="PROSITE" id="PS50928">
    <property type="entry name" value="ABC_TM1"/>
    <property type="match status" value="1"/>
</dbReference>
<dbReference type="Proteomes" id="UP000603200">
    <property type="component" value="Unassembled WGS sequence"/>
</dbReference>
<evidence type="ECO:0000256" key="5">
    <source>
        <dbReference type="ARBA" id="ARBA00022989"/>
    </source>
</evidence>
<proteinExistence type="inferred from homology"/>
<keyword evidence="3" id="KW-1003">Cell membrane</keyword>
<evidence type="ECO:0000256" key="7">
    <source>
        <dbReference type="RuleBase" id="RU363032"/>
    </source>
</evidence>
<evidence type="ECO:0000313" key="10">
    <source>
        <dbReference type="Proteomes" id="UP000603200"/>
    </source>
</evidence>
<evidence type="ECO:0000256" key="1">
    <source>
        <dbReference type="ARBA" id="ARBA00004651"/>
    </source>
</evidence>
<keyword evidence="4 7" id="KW-0812">Transmembrane</keyword>
<feature type="transmembrane region" description="Helical" evidence="7">
    <location>
        <begin position="159"/>
        <end position="175"/>
    </location>
</feature>
<evidence type="ECO:0000313" key="9">
    <source>
        <dbReference type="EMBL" id="GIE25090.1"/>
    </source>
</evidence>
<feature type="transmembrane region" description="Helical" evidence="7">
    <location>
        <begin position="36"/>
        <end position="55"/>
    </location>
</feature>
<feature type="transmembrane region" description="Helical" evidence="7">
    <location>
        <begin position="132"/>
        <end position="153"/>
    </location>
</feature>
<dbReference type="InterPro" id="IPR035906">
    <property type="entry name" value="MetI-like_sf"/>
</dbReference>
<sequence length="290" mass="30254">MRPGAVAEQSAEVADPRPRRWRVVPGRVRSGSAEKICLWVVALLTVLLPIAARLMPAGETEIVGVPFTAPGAGHLLGTDDQGRDVLSRVVIGLSASWWGAIAVIASGVVIGAVIGTVAGMSGRFVDTVLMRLTDAFLALPGPLVALLVVAALGPSFRNVLIAVIVTWWPWYARIVRGQVRVLRRLPHVDAARSAGFSTFRVVTRHVFPGVLRSVVVVASMDVGAVLLVLAGLSFVGLGAPPPAAEIGSMAAAGFTYVFSAPWVALAPAGVLFAVAMISNFAGDAVQERMG</sequence>
<feature type="transmembrane region" description="Helical" evidence="7">
    <location>
        <begin position="259"/>
        <end position="281"/>
    </location>
</feature>
<evidence type="ECO:0000256" key="2">
    <source>
        <dbReference type="ARBA" id="ARBA00022448"/>
    </source>
</evidence>
<gene>
    <name evidence="9" type="ORF">Ahu01nite_081920</name>
</gene>
<feature type="transmembrane region" description="Helical" evidence="7">
    <location>
        <begin position="97"/>
        <end position="120"/>
    </location>
</feature>
<dbReference type="PANTHER" id="PTHR43386:SF1">
    <property type="entry name" value="D,D-DIPEPTIDE TRANSPORT SYSTEM PERMEASE PROTEIN DDPC-RELATED"/>
    <property type="match status" value="1"/>
</dbReference>
<evidence type="ECO:0000259" key="8">
    <source>
        <dbReference type="PROSITE" id="PS50928"/>
    </source>
</evidence>
<dbReference type="Gene3D" id="1.10.3720.10">
    <property type="entry name" value="MetI-like"/>
    <property type="match status" value="1"/>
</dbReference>